<dbReference type="GO" id="GO:0006357">
    <property type="term" value="P:regulation of transcription by RNA polymerase II"/>
    <property type="evidence" value="ECO:0007669"/>
    <property type="project" value="TreeGrafter"/>
</dbReference>
<evidence type="ECO:0000256" key="2">
    <source>
        <dbReference type="SAM" id="MobiDB-lite"/>
    </source>
</evidence>
<reference evidence="5" key="1">
    <citation type="submission" date="2022-03" db="EMBL/GenBank/DDBJ databases">
        <authorList>
            <person name="Sayadi A."/>
        </authorList>
    </citation>
    <scope>NUCLEOTIDE SEQUENCE</scope>
</reference>
<feature type="region of interest" description="Disordered" evidence="2">
    <location>
        <begin position="118"/>
        <end position="157"/>
    </location>
</feature>
<evidence type="ECO:0000259" key="3">
    <source>
        <dbReference type="PROSITE" id="PS51029"/>
    </source>
</evidence>
<evidence type="ECO:0000313" key="5">
    <source>
        <dbReference type="EMBL" id="CAH1982190.1"/>
    </source>
</evidence>
<organism evidence="5 6">
    <name type="scientific">Acanthoscelides obtectus</name>
    <name type="common">Bean weevil</name>
    <name type="synonym">Bruchus obtectus</name>
    <dbReference type="NCBI Taxonomy" id="200917"/>
    <lineage>
        <taxon>Eukaryota</taxon>
        <taxon>Metazoa</taxon>
        <taxon>Ecdysozoa</taxon>
        <taxon>Arthropoda</taxon>
        <taxon>Hexapoda</taxon>
        <taxon>Insecta</taxon>
        <taxon>Pterygota</taxon>
        <taxon>Neoptera</taxon>
        <taxon>Endopterygota</taxon>
        <taxon>Coleoptera</taxon>
        <taxon>Polyphaga</taxon>
        <taxon>Cucujiformia</taxon>
        <taxon>Chrysomeloidea</taxon>
        <taxon>Chrysomelidae</taxon>
        <taxon>Bruchinae</taxon>
        <taxon>Bruchini</taxon>
        <taxon>Acanthoscelides</taxon>
    </lineage>
</organism>
<feature type="domain" description="BESS" evidence="4">
    <location>
        <begin position="197"/>
        <end position="236"/>
    </location>
</feature>
<keyword evidence="6" id="KW-1185">Reference proteome</keyword>
<evidence type="ECO:0000256" key="1">
    <source>
        <dbReference type="PROSITE-ProRule" id="PRU00371"/>
    </source>
</evidence>
<comment type="caution">
    <text evidence="5">The sequence shown here is derived from an EMBL/GenBank/DDBJ whole genome shotgun (WGS) entry which is preliminary data.</text>
</comment>
<name>A0A9P0KV59_ACAOB</name>
<dbReference type="SMART" id="SM00595">
    <property type="entry name" value="MADF"/>
    <property type="match status" value="2"/>
</dbReference>
<proteinExistence type="predicted"/>
<dbReference type="Pfam" id="PF10545">
    <property type="entry name" value="MADF_DNA_bdg"/>
    <property type="match status" value="1"/>
</dbReference>
<dbReference type="GO" id="GO:0005667">
    <property type="term" value="C:transcription regulator complex"/>
    <property type="evidence" value="ECO:0007669"/>
    <property type="project" value="TreeGrafter"/>
</dbReference>
<accession>A0A9P0KV59</accession>
<dbReference type="PROSITE" id="PS51031">
    <property type="entry name" value="BESS"/>
    <property type="match status" value="1"/>
</dbReference>
<evidence type="ECO:0000259" key="4">
    <source>
        <dbReference type="PROSITE" id="PS51031"/>
    </source>
</evidence>
<sequence>MDVDAFITSVFVKNPLWDQKDSQHHNRFVLDKLWDAVAEEMKTTRSIVRTKWKNLRDTFRKELKKKPVQRSGDEASSWTSSWQYFDSLYFLKDQFTARVSTGNLPETEQNINILDEETNTQLSEHRSEPNKPNLDDSTYADKLPLTNDSSQNKSSLTITPTVNKLKRKNQNDTDVGAALIRLEEQKLRILEKEKKTLDEDDCFFDSLLPHIRPLTPQRKMLLRMRIQELVYNFIYNDQPPSQATQRQSNHQAQNMHDVYEVIVTEKQLRKKWKNLRDQFRKEKKKFPTPRSGDAANETESTWPYFQLMQFLNDDITPEVMTGNLHDSDSDSLNESCHTEEQNDVMTPGREVMKRWKHLRDAFIRSEKNFKQSKAIGSQASKRKKYIFNDELQFLRKIYKERELEESYDNEDEEIAGPSAASVLTEVTEIEDSTKAVVSKAKPPTRQHKKMDDVDLKILRTMEQTEPEKKRQIAIL</sequence>
<dbReference type="Pfam" id="PF02944">
    <property type="entry name" value="BESS"/>
    <property type="match status" value="1"/>
</dbReference>
<dbReference type="PROSITE" id="PS51029">
    <property type="entry name" value="MADF"/>
    <property type="match status" value="2"/>
</dbReference>
<dbReference type="InterPro" id="IPR039353">
    <property type="entry name" value="TF_Adf1"/>
</dbReference>
<evidence type="ECO:0008006" key="7">
    <source>
        <dbReference type="Google" id="ProtNLM"/>
    </source>
</evidence>
<dbReference type="Pfam" id="PF13837">
    <property type="entry name" value="Myb_DNA-bind_4"/>
    <property type="match status" value="1"/>
</dbReference>
<dbReference type="GO" id="GO:0005634">
    <property type="term" value="C:nucleus"/>
    <property type="evidence" value="ECO:0007669"/>
    <property type="project" value="UniProtKB-SubCell"/>
</dbReference>
<feature type="domain" description="MADF" evidence="3">
    <location>
        <begin position="219"/>
        <end position="316"/>
    </location>
</feature>
<gene>
    <name evidence="5" type="ORF">ACAOBT_LOCUS14877</name>
</gene>
<dbReference type="InterPro" id="IPR004210">
    <property type="entry name" value="BESS_motif"/>
</dbReference>
<keyword evidence="1" id="KW-0539">Nucleus</keyword>
<feature type="compositionally biased region" description="Polar residues" evidence="2">
    <location>
        <begin position="146"/>
        <end position="157"/>
    </location>
</feature>
<protein>
    <recommendedName>
        <fullName evidence="7">Transcription factor Adf-1</fullName>
    </recommendedName>
</protein>
<dbReference type="EMBL" id="CAKOFQ010006917">
    <property type="protein sequence ID" value="CAH1982190.1"/>
    <property type="molecule type" value="Genomic_DNA"/>
</dbReference>
<feature type="domain" description="MADF" evidence="3">
    <location>
        <begin position="5"/>
        <end position="96"/>
    </location>
</feature>
<dbReference type="Proteomes" id="UP001152888">
    <property type="component" value="Unassembled WGS sequence"/>
</dbReference>
<dbReference type="InterPro" id="IPR044822">
    <property type="entry name" value="Myb_DNA-bind_4"/>
</dbReference>
<dbReference type="AlphaFoldDB" id="A0A9P0KV59"/>
<dbReference type="PANTHER" id="PTHR12243:SF69">
    <property type="entry name" value="SI:CH73-59F11.3"/>
    <property type="match status" value="1"/>
</dbReference>
<comment type="subcellular location">
    <subcellularLocation>
        <location evidence="1">Nucleus</location>
    </subcellularLocation>
</comment>
<dbReference type="InterPro" id="IPR006578">
    <property type="entry name" value="MADF-dom"/>
</dbReference>
<evidence type="ECO:0000313" key="6">
    <source>
        <dbReference type="Proteomes" id="UP001152888"/>
    </source>
</evidence>
<dbReference type="GO" id="GO:0003677">
    <property type="term" value="F:DNA binding"/>
    <property type="evidence" value="ECO:0007669"/>
    <property type="project" value="InterPro"/>
</dbReference>
<dbReference type="OrthoDB" id="6159213at2759"/>
<dbReference type="PANTHER" id="PTHR12243">
    <property type="entry name" value="MADF DOMAIN TRANSCRIPTION FACTOR"/>
    <property type="match status" value="1"/>
</dbReference>